<gene>
    <name evidence="1" type="ORF">CcCBS67573_g00053</name>
</gene>
<sequence length="98" mass="11314">MSSRQVRERSQLTRAEKVEDALRDILKDLKECRLSQRDIVEIKDQLCRIDELMHDAAIPERDGSILPGQAMLAEMLNEAHELSSELMENMEDSQSEED</sequence>
<dbReference type="Proteomes" id="UP000320333">
    <property type="component" value="Unassembled WGS sequence"/>
</dbReference>
<dbReference type="OrthoDB" id="2098303at2759"/>
<organism evidence="1 2">
    <name type="scientific">Chytriomyces confervae</name>
    <dbReference type="NCBI Taxonomy" id="246404"/>
    <lineage>
        <taxon>Eukaryota</taxon>
        <taxon>Fungi</taxon>
        <taxon>Fungi incertae sedis</taxon>
        <taxon>Chytridiomycota</taxon>
        <taxon>Chytridiomycota incertae sedis</taxon>
        <taxon>Chytridiomycetes</taxon>
        <taxon>Chytridiales</taxon>
        <taxon>Chytriomycetaceae</taxon>
        <taxon>Chytriomyces</taxon>
    </lineage>
</organism>
<evidence type="ECO:0000313" key="1">
    <source>
        <dbReference type="EMBL" id="TPX78645.1"/>
    </source>
</evidence>
<name>A0A507FTE9_9FUNG</name>
<keyword evidence="2" id="KW-1185">Reference proteome</keyword>
<evidence type="ECO:0000313" key="2">
    <source>
        <dbReference type="Proteomes" id="UP000320333"/>
    </source>
</evidence>
<protein>
    <recommendedName>
        <fullName evidence="3">Tubulin-specific chaperone A</fullName>
    </recommendedName>
</protein>
<accession>A0A507FTE9</accession>
<dbReference type="AlphaFoldDB" id="A0A507FTE9"/>
<proteinExistence type="predicted"/>
<comment type="caution">
    <text evidence="1">The sequence shown here is derived from an EMBL/GenBank/DDBJ whole genome shotgun (WGS) entry which is preliminary data.</text>
</comment>
<evidence type="ECO:0008006" key="3">
    <source>
        <dbReference type="Google" id="ProtNLM"/>
    </source>
</evidence>
<reference evidence="1 2" key="1">
    <citation type="journal article" date="2019" name="Sci. Rep.">
        <title>Comparative genomics of chytrid fungi reveal insights into the obligate biotrophic and pathogenic lifestyle of Synchytrium endobioticum.</title>
        <authorList>
            <person name="van de Vossenberg B.T.L.H."/>
            <person name="Warris S."/>
            <person name="Nguyen H.D.T."/>
            <person name="van Gent-Pelzer M.P.E."/>
            <person name="Joly D.L."/>
            <person name="van de Geest H.C."/>
            <person name="Bonants P.J.M."/>
            <person name="Smith D.S."/>
            <person name="Levesque C.A."/>
            <person name="van der Lee T.A.J."/>
        </authorList>
    </citation>
    <scope>NUCLEOTIDE SEQUENCE [LARGE SCALE GENOMIC DNA]</scope>
    <source>
        <strain evidence="1 2">CBS 675.73</strain>
    </source>
</reference>
<dbReference type="EMBL" id="QEAP01000001">
    <property type="protein sequence ID" value="TPX78645.1"/>
    <property type="molecule type" value="Genomic_DNA"/>
</dbReference>